<evidence type="ECO:0000313" key="1">
    <source>
        <dbReference type="EMBL" id="GFT46505.1"/>
    </source>
</evidence>
<dbReference type="AlphaFoldDB" id="A0A8X6P4R4"/>
<accession>A0A8X6P4R4</accession>
<keyword evidence="2" id="KW-1185">Reference proteome</keyword>
<proteinExistence type="predicted"/>
<name>A0A8X6P4R4_NEPPI</name>
<gene>
    <name evidence="1" type="ORF">NPIL_600391</name>
</gene>
<dbReference type="OrthoDB" id="6436795at2759"/>
<dbReference type="EMBL" id="BMAW01015988">
    <property type="protein sequence ID" value="GFT46505.1"/>
    <property type="molecule type" value="Genomic_DNA"/>
</dbReference>
<evidence type="ECO:0000313" key="2">
    <source>
        <dbReference type="Proteomes" id="UP000887013"/>
    </source>
</evidence>
<organism evidence="1 2">
    <name type="scientific">Nephila pilipes</name>
    <name type="common">Giant wood spider</name>
    <name type="synonym">Nephila maculata</name>
    <dbReference type="NCBI Taxonomy" id="299642"/>
    <lineage>
        <taxon>Eukaryota</taxon>
        <taxon>Metazoa</taxon>
        <taxon>Ecdysozoa</taxon>
        <taxon>Arthropoda</taxon>
        <taxon>Chelicerata</taxon>
        <taxon>Arachnida</taxon>
        <taxon>Araneae</taxon>
        <taxon>Araneomorphae</taxon>
        <taxon>Entelegynae</taxon>
        <taxon>Araneoidea</taxon>
        <taxon>Nephilidae</taxon>
        <taxon>Nephila</taxon>
    </lineage>
</organism>
<comment type="caution">
    <text evidence="1">The sequence shown here is derived from an EMBL/GenBank/DDBJ whole genome shotgun (WGS) entry which is preliminary data.</text>
</comment>
<sequence length="69" mass="7940">MKSFVRRTKKTCLDSFEEHTFFPYSLTSKDLTVIASSNEFENKGSGWEFQEVLKNELKRAVYKPSVAAS</sequence>
<reference evidence="1" key="1">
    <citation type="submission" date="2020-08" db="EMBL/GenBank/DDBJ databases">
        <title>Multicomponent nature underlies the extraordinary mechanical properties of spider dragline silk.</title>
        <authorList>
            <person name="Kono N."/>
            <person name="Nakamura H."/>
            <person name="Mori M."/>
            <person name="Yoshida Y."/>
            <person name="Ohtoshi R."/>
            <person name="Malay A.D."/>
            <person name="Moran D.A.P."/>
            <person name="Tomita M."/>
            <person name="Numata K."/>
            <person name="Arakawa K."/>
        </authorList>
    </citation>
    <scope>NUCLEOTIDE SEQUENCE</scope>
</reference>
<protein>
    <submittedName>
        <fullName evidence="1">Uncharacterized protein</fullName>
    </submittedName>
</protein>
<dbReference type="Proteomes" id="UP000887013">
    <property type="component" value="Unassembled WGS sequence"/>
</dbReference>